<dbReference type="GO" id="GO:0016810">
    <property type="term" value="F:hydrolase activity, acting on carbon-nitrogen (but not peptide) bonds"/>
    <property type="evidence" value="ECO:0007669"/>
    <property type="project" value="InterPro"/>
</dbReference>
<evidence type="ECO:0000256" key="2">
    <source>
        <dbReference type="ARBA" id="ARBA00022729"/>
    </source>
</evidence>
<proteinExistence type="predicted"/>
<keyword evidence="2" id="KW-0732">Signal</keyword>
<gene>
    <name evidence="4" type="ORF">S12H4_31443</name>
</gene>
<feature type="non-terminal residue" evidence="4">
    <location>
        <position position="1"/>
    </location>
</feature>
<dbReference type="InterPro" id="IPR011330">
    <property type="entry name" value="Glyco_hydro/deAcase_b/a-brl"/>
</dbReference>
<dbReference type="PANTHER" id="PTHR34216:SF3">
    <property type="entry name" value="POLY-BETA-1,6-N-ACETYL-D-GLUCOSAMINE N-DEACETYLASE"/>
    <property type="match status" value="1"/>
</dbReference>
<evidence type="ECO:0000313" key="4">
    <source>
        <dbReference type="EMBL" id="GAI97966.1"/>
    </source>
</evidence>
<dbReference type="CDD" id="cd10918">
    <property type="entry name" value="CE4_NodB_like_5s_6s"/>
    <property type="match status" value="1"/>
</dbReference>
<organism evidence="4">
    <name type="scientific">marine sediment metagenome</name>
    <dbReference type="NCBI Taxonomy" id="412755"/>
    <lineage>
        <taxon>unclassified sequences</taxon>
        <taxon>metagenomes</taxon>
        <taxon>ecological metagenomes</taxon>
    </lineage>
</organism>
<dbReference type="AlphaFoldDB" id="X1U2Y9"/>
<comment type="subcellular location">
    <subcellularLocation>
        <location evidence="1">Secreted</location>
    </subcellularLocation>
</comment>
<name>X1U2Y9_9ZZZZ</name>
<comment type="caution">
    <text evidence="4">The sequence shown here is derived from an EMBL/GenBank/DDBJ whole genome shotgun (WGS) entry which is preliminary data.</text>
</comment>
<dbReference type="GO" id="GO:0005576">
    <property type="term" value="C:extracellular region"/>
    <property type="evidence" value="ECO:0007669"/>
    <property type="project" value="UniProtKB-SubCell"/>
</dbReference>
<reference evidence="4" key="1">
    <citation type="journal article" date="2014" name="Front. Microbiol.">
        <title>High frequency of phylogenetically diverse reductive dehalogenase-homologous genes in deep subseafloor sedimentary metagenomes.</title>
        <authorList>
            <person name="Kawai M."/>
            <person name="Futagami T."/>
            <person name="Toyoda A."/>
            <person name="Takaki Y."/>
            <person name="Nishi S."/>
            <person name="Hori S."/>
            <person name="Arai W."/>
            <person name="Tsubouchi T."/>
            <person name="Morono Y."/>
            <person name="Uchiyama I."/>
            <person name="Ito T."/>
            <person name="Fujiyama A."/>
            <person name="Inagaki F."/>
            <person name="Takami H."/>
        </authorList>
    </citation>
    <scope>NUCLEOTIDE SEQUENCE</scope>
    <source>
        <strain evidence="4">Expedition CK06-06</strain>
    </source>
</reference>
<dbReference type="Pfam" id="PF01522">
    <property type="entry name" value="Polysacc_deac_1"/>
    <property type="match status" value="1"/>
</dbReference>
<dbReference type="InterPro" id="IPR051398">
    <property type="entry name" value="Polysacch_Deacetylase"/>
</dbReference>
<dbReference type="PROSITE" id="PS51677">
    <property type="entry name" value="NODB"/>
    <property type="match status" value="1"/>
</dbReference>
<dbReference type="InterPro" id="IPR002509">
    <property type="entry name" value="NODB_dom"/>
</dbReference>
<dbReference type="PANTHER" id="PTHR34216">
    <property type="match status" value="1"/>
</dbReference>
<dbReference type="EMBL" id="BARW01018351">
    <property type="protein sequence ID" value="GAI97966.1"/>
    <property type="molecule type" value="Genomic_DNA"/>
</dbReference>
<evidence type="ECO:0000256" key="1">
    <source>
        <dbReference type="ARBA" id="ARBA00004613"/>
    </source>
</evidence>
<dbReference type="GO" id="GO:0005975">
    <property type="term" value="P:carbohydrate metabolic process"/>
    <property type="evidence" value="ECO:0007669"/>
    <property type="project" value="InterPro"/>
</dbReference>
<accession>X1U2Y9</accession>
<dbReference type="SUPFAM" id="SSF88713">
    <property type="entry name" value="Glycoside hydrolase/deacetylase"/>
    <property type="match status" value="1"/>
</dbReference>
<dbReference type="Gene3D" id="3.20.20.370">
    <property type="entry name" value="Glycoside hydrolase/deacetylase"/>
    <property type="match status" value="1"/>
</dbReference>
<protein>
    <recommendedName>
        <fullName evidence="3">NodB homology domain-containing protein</fullName>
    </recommendedName>
</protein>
<evidence type="ECO:0000259" key="3">
    <source>
        <dbReference type="PROSITE" id="PS51677"/>
    </source>
</evidence>
<sequence>RIVDTNTISWIDRIEYCLEHTPHGKLKFPWDSTACYFDDSETKKRILRHLRAHVKVDATINLEDLVQDVFYQCGMQPIDHSNNPLDLKMNWKQVRELDDTELFTIGGHTHRHRNLAFLSSKEIDNEISTSINLLKNHVKTETKHYSYPEGLGYCYSDLVIQKLKKYGIICSPTAIEGVNELKRDLFHLRRVMVI</sequence>
<feature type="domain" description="NodB homology" evidence="3">
    <location>
        <begin position="24"/>
        <end position="194"/>
    </location>
</feature>